<dbReference type="RefSeq" id="WP_304449014.1">
    <property type="nucleotide sequence ID" value="NZ_JARRAH010000001.1"/>
</dbReference>
<dbReference type="EMBL" id="JBHSXM010000001">
    <property type="protein sequence ID" value="MFC6837349.1"/>
    <property type="molecule type" value="Genomic_DNA"/>
</dbReference>
<dbReference type="Proteomes" id="UP001596406">
    <property type="component" value="Unassembled WGS sequence"/>
</dbReference>
<proteinExistence type="predicted"/>
<sequence length="316" mass="34455">MTDTIPGLHHVTAIASDPQANVDFYTDVLGLRLVKRTVNFDDKFTYHLYYGDETGTPGTVLTFFPFAGAVGGRVGAGQTSATVFVVPPESVDYWVDRLDDLGVDRDAPAERFEETVVPFRDHDGQPFELVTGESDVEPWADGPVPAEHAIRGFHGVTLHSLDVDATAAVLETMGYERLASEDAGDGAGERVRYVAPGERAEFVDLVGGGERGRQGVGTVHHVAFRTDDDASQEAWRDRLVDAGMSVTPVKDRQYFRSIYFREPGGVLFEIATDGPGFTRDESVEALGSDLQLPPWLEEDRETIESQLPPLPAGETA</sequence>
<evidence type="ECO:0000313" key="2">
    <source>
        <dbReference type="EMBL" id="MFC6837349.1"/>
    </source>
</evidence>
<evidence type="ECO:0000259" key="1">
    <source>
        <dbReference type="PROSITE" id="PS51819"/>
    </source>
</evidence>
<keyword evidence="2" id="KW-0223">Dioxygenase</keyword>
<reference evidence="2 3" key="1">
    <citation type="journal article" date="2019" name="Int. J. Syst. Evol. Microbiol.">
        <title>The Global Catalogue of Microorganisms (GCM) 10K type strain sequencing project: providing services to taxonomists for standard genome sequencing and annotation.</title>
        <authorList>
            <consortium name="The Broad Institute Genomics Platform"/>
            <consortium name="The Broad Institute Genome Sequencing Center for Infectious Disease"/>
            <person name="Wu L."/>
            <person name="Ma J."/>
        </authorList>
    </citation>
    <scope>NUCLEOTIDE SEQUENCE [LARGE SCALE GENOMIC DNA]</scope>
    <source>
        <strain evidence="2 3">PSRA2</strain>
    </source>
</reference>
<name>A0ABD5U9Y5_9EURY</name>
<organism evidence="2 3">
    <name type="scientific">Halomarina ordinaria</name>
    <dbReference type="NCBI Taxonomy" id="3033939"/>
    <lineage>
        <taxon>Archaea</taxon>
        <taxon>Methanobacteriati</taxon>
        <taxon>Methanobacteriota</taxon>
        <taxon>Stenosarchaea group</taxon>
        <taxon>Halobacteria</taxon>
        <taxon>Halobacteriales</taxon>
        <taxon>Natronomonadaceae</taxon>
        <taxon>Halomarina</taxon>
    </lineage>
</organism>
<dbReference type="PANTHER" id="PTHR36110">
    <property type="entry name" value="RING-CLEAVING DIOXYGENASE MHQE-RELATED"/>
    <property type="match status" value="1"/>
</dbReference>
<dbReference type="PROSITE" id="PS51819">
    <property type="entry name" value="VOC"/>
    <property type="match status" value="2"/>
</dbReference>
<dbReference type="InterPro" id="IPR037523">
    <property type="entry name" value="VOC_core"/>
</dbReference>
<dbReference type="PANTHER" id="PTHR36110:SF2">
    <property type="entry name" value="RING-CLEAVING DIOXYGENASE MHQE-RELATED"/>
    <property type="match status" value="1"/>
</dbReference>
<dbReference type="Gene3D" id="3.10.180.10">
    <property type="entry name" value="2,3-Dihydroxybiphenyl 1,2-Dioxygenase, domain 1"/>
    <property type="match status" value="2"/>
</dbReference>
<feature type="domain" description="VOC" evidence="1">
    <location>
        <begin position="7"/>
        <end position="132"/>
    </location>
</feature>
<dbReference type="GO" id="GO:0051213">
    <property type="term" value="F:dioxygenase activity"/>
    <property type="evidence" value="ECO:0007669"/>
    <property type="project" value="UniProtKB-KW"/>
</dbReference>
<dbReference type="InterPro" id="IPR004360">
    <property type="entry name" value="Glyas_Fos-R_dOase_dom"/>
</dbReference>
<comment type="caution">
    <text evidence="2">The sequence shown here is derived from an EMBL/GenBank/DDBJ whole genome shotgun (WGS) entry which is preliminary data.</text>
</comment>
<evidence type="ECO:0000313" key="3">
    <source>
        <dbReference type="Proteomes" id="UP001596406"/>
    </source>
</evidence>
<keyword evidence="2" id="KW-0560">Oxidoreductase</keyword>
<accession>A0ABD5U9Y5</accession>
<feature type="domain" description="VOC" evidence="1">
    <location>
        <begin position="152"/>
        <end position="273"/>
    </location>
</feature>
<dbReference type="SUPFAM" id="SSF54593">
    <property type="entry name" value="Glyoxalase/Bleomycin resistance protein/Dihydroxybiphenyl dioxygenase"/>
    <property type="match status" value="1"/>
</dbReference>
<dbReference type="InterPro" id="IPR029068">
    <property type="entry name" value="Glyas_Bleomycin-R_OHBP_Dase"/>
</dbReference>
<dbReference type="Pfam" id="PF00903">
    <property type="entry name" value="Glyoxalase"/>
    <property type="match status" value="2"/>
</dbReference>
<dbReference type="InterPro" id="IPR052537">
    <property type="entry name" value="Extradiol_RC_dioxygenase"/>
</dbReference>
<dbReference type="CDD" id="cd08347">
    <property type="entry name" value="PcpA_C_like"/>
    <property type="match status" value="1"/>
</dbReference>
<gene>
    <name evidence="2" type="ORF">ACFQHK_12615</name>
</gene>
<keyword evidence="3" id="KW-1185">Reference proteome</keyword>
<protein>
    <submittedName>
        <fullName evidence="2">Ring-cleaving dioxygenase</fullName>
    </submittedName>
</protein>
<dbReference type="AlphaFoldDB" id="A0ABD5U9Y5"/>